<feature type="chain" id="PRO_5002898259" evidence="2">
    <location>
        <begin position="27"/>
        <end position="328"/>
    </location>
</feature>
<dbReference type="InterPro" id="IPR016047">
    <property type="entry name" value="M23ase_b-sheet_dom"/>
</dbReference>
<evidence type="ECO:0000259" key="3">
    <source>
        <dbReference type="PROSITE" id="PS51782"/>
    </source>
</evidence>
<dbReference type="InterPro" id="IPR050570">
    <property type="entry name" value="Cell_wall_metabolism_enzyme"/>
</dbReference>
<dbReference type="Pfam" id="PF01551">
    <property type="entry name" value="Peptidase_M23"/>
    <property type="match status" value="1"/>
</dbReference>
<dbReference type="AlphaFoldDB" id="C0GGF6"/>
<dbReference type="PROSITE" id="PS51782">
    <property type="entry name" value="LYSM"/>
    <property type="match status" value="2"/>
</dbReference>
<dbReference type="RefSeq" id="WP_008516609.1">
    <property type="nucleotide sequence ID" value="NZ_ACJM01000007.1"/>
</dbReference>
<dbReference type="InterPro" id="IPR018392">
    <property type="entry name" value="LysM"/>
</dbReference>
<evidence type="ECO:0000256" key="2">
    <source>
        <dbReference type="SAM" id="SignalP"/>
    </source>
</evidence>
<dbReference type="eggNOG" id="COG0739">
    <property type="taxonomic scope" value="Bacteria"/>
</dbReference>
<feature type="region of interest" description="Disordered" evidence="1">
    <location>
        <begin position="174"/>
        <end position="200"/>
    </location>
</feature>
<gene>
    <name evidence="4" type="ORF">DealDRAFT_1709</name>
</gene>
<dbReference type="CDD" id="cd00118">
    <property type="entry name" value="LysM"/>
    <property type="match status" value="2"/>
</dbReference>
<accession>C0GGF6</accession>
<feature type="domain" description="LysM" evidence="3">
    <location>
        <begin position="72"/>
        <end position="116"/>
    </location>
</feature>
<sequence>MKYNKRRFLLTGVMLLVLLLPATALAEEPQAEARYVPDAPHGLSGTTVQPLYLQQLSGLLEKRQALEEAQTLQHEVARGETLGAIASKYDVSLDYLMQVNNLTSANFLREGQVLTLLSEDPSQVEVSGSSHTLRRGETIWELSRQYDVSIDDILAFNNISDPHRLQAGQAIRIPGKDDEVPQAPPERDRLVASRSGGSQSTVARSSGFIWPVQGRISSGYGPRWGSFHNGIDIAAPTGTPIKAIASGTVVTAGWRQGYGYMVRIDHQNGWQSLYAHASRLFVSEGQTVDSGHQIAAVGATGNATGPHVHLEMIYQGEHRNPIQHLPAR</sequence>
<name>C0GGF6_DETAL</name>
<dbReference type="CDD" id="cd12797">
    <property type="entry name" value="M23_peptidase"/>
    <property type="match status" value="1"/>
</dbReference>
<feature type="compositionally biased region" description="Basic and acidic residues" evidence="1">
    <location>
        <begin position="174"/>
        <end position="191"/>
    </location>
</feature>
<evidence type="ECO:0000313" key="4">
    <source>
        <dbReference type="EMBL" id="EEG77586.1"/>
    </source>
</evidence>
<dbReference type="EMBL" id="ACJM01000007">
    <property type="protein sequence ID" value="EEG77586.1"/>
    <property type="molecule type" value="Genomic_DNA"/>
</dbReference>
<dbReference type="SUPFAM" id="SSF54106">
    <property type="entry name" value="LysM domain"/>
    <property type="match status" value="1"/>
</dbReference>
<dbReference type="SUPFAM" id="SSF51261">
    <property type="entry name" value="Duplicated hybrid motif"/>
    <property type="match status" value="1"/>
</dbReference>
<dbReference type="PANTHER" id="PTHR21666:SF270">
    <property type="entry name" value="MUREIN HYDROLASE ACTIVATOR ENVC"/>
    <property type="match status" value="1"/>
</dbReference>
<dbReference type="InterPro" id="IPR036779">
    <property type="entry name" value="LysM_dom_sf"/>
</dbReference>
<feature type="domain" description="LysM" evidence="3">
    <location>
        <begin position="129"/>
        <end position="173"/>
    </location>
</feature>
<dbReference type="Pfam" id="PF01476">
    <property type="entry name" value="LysM"/>
    <property type="match status" value="2"/>
</dbReference>
<dbReference type="SMART" id="SM00257">
    <property type="entry name" value="LysM"/>
    <property type="match status" value="2"/>
</dbReference>
<evidence type="ECO:0000313" key="5">
    <source>
        <dbReference type="Proteomes" id="UP000006443"/>
    </source>
</evidence>
<feature type="signal peptide" evidence="2">
    <location>
        <begin position="1"/>
        <end position="26"/>
    </location>
</feature>
<dbReference type="Proteomes" id="UP000006443">
    <property type="component" value="Unassembled WGS sequence"/>
</dbReference>
<dbReference type="OrthoDB" id="9814460at2"/>
<dbReference type="PANTHER" id="PTHR21666">
    <property type="entry name" value="PEPTIDASE-RELATED"/>
    <property type="match status" value="1"/>
</dbReference>
<reference evidence="4 5" key="1">
    <citation type="submission" date="2009-02" db="EMBL/GenBank/DDBJ databases">
        <title>Sequencing of the draft genome and assembly of Dethiobacter alkaliphilus AHT 1.</title>
        <authorList>
            <consortium name="US DOE Joint Genome Institute (JGI-PGF)"/>
            <person name="Lucas S."/>
            <person name="Copeland A."/>
            <person name="Lapidus A."/>
            <person name="Glavina del Rio T."/>
            <person name="Dalin E."/>
            <person name="Tice H."/>
            <person name="Bruce D."/>
            <person name="Goodwin L."/>
            <person name="Pitluck S."/>
            <person name="Larimer F."/>
            <person name="Land M.L."/>
            <person name="Hauser L."/>
            <person name="Muyzer G."/>
        </authorList>
    </citation>
    <scope>NUCLEOTIDE SEQUENCE [LARGE SCALE GENOMIC DNA]</scope>
    <source>
        <strain evidence="4 5">AHT 1</strain>
    </source>
</reference>
<dbReference type="Gene3D" id="3.10.350.10">
    <property type="entry name" value="LysM domain"/>
    <property type="match status" value="2"/>
</dbReference>
<protein>
    <submittedName>
        <fullName evidence="4">Peptidase M23</fullName>
    </submittedName>
</protein>
<organism evidence="4 5">
    <name type="scientific">Dethiobacter alkaliphilus AHT 1</name>
    <dbReference type="NCBI Taxonomy" id="555088"/>
    <lineage>
        <taxon>Bacteria</taxon>
        <taxon>Bacillati</taxon>
        <taxon>Bacillota</taxon>
        <taxon>Dethiobacteria</taxon>
        <taxon>Dethiobacterales</taxon>
        <taxon>Dethiobacteraceae</taxon>
        <taxon>Dethiobacter</taxon>
    </lineage>
</organism>
<dbReference type="GO" id="GO:0004222">
    <property type="term" value="F:metalloendopeptidase activity"/>
    <property type="evidence" value="ECO:0007669"/>
    <property type="project" value="TreeGrafter"/>
</dbReference>
<proteinExistence type="predicted"/>
<keyword evidence="2" id="KW-0732">Signal</keyword>
<evidence type="ECO:0000256" key="1">
    <source>
        <dbReference type="SAM" id="MobiDB-lite"/>
    </source>
</evidence>
<comment type="caution">
    <text evidence="4">The sequence shown here is derived from an EMBL/GenBank/DDBJ whole genome shotgun (WGS) entry which is preliminary data.</text>
</comment>
<dbReference type="Gene3D" id="2.70.70.10">
    <property type="entry name" value="Glucose Permease (Domain IIA)"/>
    <property type="match status" value="1"/>
</dbReference>
<keyword evidence="5" id="KW-1185">Reference proteome</keyword>
<dbReference type="STRING" id="555088.DealDRAFT_1709"/>
<dbReference type="InterPro" id="IPR011055">
    <property type="entry name" value="Dup_hybrid_motif"/>
</dbReference>